<evidence type="ECO:0000313" key="2">
    <source>
        <dbReference type="EMBL" id="GFS33592.1"/>
    </source>
</evidence>
<dbReference type="Proteomes" id="UP000886998">
    <property type="component" value="Unassembled WGS sequence"/>
</dbReference>
<dbReference type="OrthoDB" id="10035396at2759"/>
<evidence type="ECO:0000256" key="1">
    <source>
        <dbReference type="SAM" id="MobiDB-lite"/>
    </source>
</evidence>
<organism evidence="2 3">
    <name type="scientific">Trichonephila inaurata madagascariensis</name>
    <dbReference type="NCBI Taxonomy" id="2747483"/>
    <lineage>
        <taxon>Eukaryota</taxon>
        <taxon>Metazoa</taxon>
        <taxon>Ecdysozoa</taxon>
        <taxon>Arthropoda</taxon>
        <taxon>Chelicerata</taxon>
        <taxon>Arachnida</taxon>
        <taxon>Araneae</taxon>
        <taxon>Araneomorphae</taxon>
        <taxon>Entelegynae</taxon>
        <taxon>Araneoidea</taxon>
        <taxon>Nephilidae</taxon>
        <taxon>Trichonephila</taxon>
        <taxon>Trichonephila inaurata</taxon>
    </lineage>
</organism>
<dbReference type="EMBL" id="BMAV01024510">
    <property type="protein sequence ID" value="GFS33592.1"/>
    <property type="molecule type" value="Genomic_DNA"/>
</dbReference>
<keyword evidence="3" id="KW-1185">Reference proteome</keyword>
<name>A0A8X6I9J0_9ARAC</name>
<gene>
    <name evidence="2" type="ORF">TNIN_418381</name>
</gene>
<feature type="compositionally biased region" description="Low complexity" evidence="1">
    <location>
        <begin position="159"/>
        <end position="168"/>
    </location>
</feature>
<comment type="caution">
    <text evidence="2">The sequence shown here is derived from an EMBL/GenBank/DDBJ whole genome shotgun (WGS) entry which is preliminary data.</text>
</comment>
<sequence length="221" mass="25479">MSPSEIIVDLAVQGFHIEECHNMQSRKTGQPMPLFMCFPWKEQRNIKQSSKSKYCTRTPRCVKCSKNHIVKDCPKPIDGKPKRCLCDGEHPANFLDYPKNPRHRIAEEKEKKLKSKKKIHVVPEPPKVNFWEERAKTATQRQQPTSTDQPKPKIPPAASTSSSKQSNSPDFTPDIFNELKNPAVQETFELLEQFLEIATTIPTKYGRLTAFRNMFKDELKI</sequence>
<reference evidence="2" key="1">
    <citation type="submission" date="2020-08" db="EMBL/GenBank/DDBJ databases">
        <title>Multicomponent nature underlies the extraordinary mechanical properties of spider dragline silk.</title>
        <authorList>
            <person name="Kono N."/>
            <person name="Nakamura H."/>
            <person name="Mori M."/>
            <person name="Yoshida Y."/>
            <person name="Ohtoshi R."/>
            <person name="Malay A.D."/>
            <person name="Moran D.A.P."/>
            <person name="Tomita M."/>
            <person name="Numata K."/>
            <person name="Arakawa K."/>
        </authorList>
    </citation>
    <scope>NUCLEOTIDE SEQUENCE</scope>
</reference>
<accession>A0A8X6I9J0</accession>
<evidence type="ECO:0000313" key="3">
    <source>
        <dbReference type="Proteomes" id="UP000886998"/>
    </source>
</evidence>
<feature type="region of interest" description="Disordered" evidence="1">
    <location>
        <begin position="126"/>
        <end position="176"/>
    </location>
</feature>
<protein>
    <submittedName>
        <fullName evidence="2">Uncharacterized protein</fullName>
    </submittedName>
</protein>
<dbReference type="AlphaFoldDB" id="A0A8X6I9J0"/>
<proteinExistence type="predicted"/>
<feature type="compositionally biased region" description="Polar residues" evidence="1">
    <location>
        <begin position="137"/>
        <end position="149"/>
    </location>
</feature>